<dbReference type="EMBL" id="WEHX01000002">
    <property type="protein sequence ID" value="KAB7663045.1"/>
    <property type="molecule type" value="Genomic_DNA"/>
</dbReference>
<gene>
    <name evidence="11" type="primary">folP</name>
    <name evidence="11" type="ORF">GBM95_00635</name>
</gene>
<evidence type="ECO:0000256" key="3">
    <source>
        <dbReference type="ARBA" id="ARBA00004763"/>
    </source>
</evidence>
<comment type="cofactor">
    <cofactor evidence="2 9">
        <name>Mg(2+)</name>
        <dbReference type="ChEBI" id="CHEBI:18420"/>
    </cofactor>
</comment>
<dbReference type="InterPro" id="IPR011005">
    <property type="entry name" value="Dihydropteroate_synth-like_sf"/>
</dbReference>
<keyword evidence="5 9" id="KW-0808">Transferase</keyword>
<dbReference type="CDD" id="cd00739">
    <property type="entry name" value="DHPS"/>
    <property type="match status" value="1"/>
</dbReference>
<dbReference type="InterPro" id="IPR000489">
    <property type="entry name" value="Pterin-binding_dom"/>
</dbReference>
<dbReference type="PANTHER" id="PTHR20941">
    <property type="entry name" value="FOLATE SYNTHESIS PROTEINS"/>
    <property type="match status" value="1"/>
</dbReference>
<dbReference type="Pfam" id="PF00809">
    <property type="entry name" value="Pterin_bind"/>
    <property type="match status" value="1"/>
</dbReference>
<dbReference type="PROSITE" id="PS00793">
    <property type="entry name" value="DHPS_2"/>
    <property type="match status" value="1"/>
</dbReference>
<comment type="similarity">
    <text evidence="9">Belongs to the DHPS family.</text>
</comment>
<dbReference type="GO" id="GO:0046654">
    <property type="term" value="P:tetrahydrofolate biosynthetic process"/>
    <property type="evidence" value="ECO:0007669"/>
    <property type="project" value="UniProtKB-UniPathway"/>
</dbReference>
<reference evidence="11 12" key="1">
    <citation type="submission" date="2019-10" db="EMBL/GenBank/DDBJ databases">
        <title>Genome diversity of Sutterella seckii.</title>
        <authorList>
            <person name="Chaplin A.V."/>
            <person name="Sokolova S.R."/>
            <person name="Mosin K.A."/>
            <person name="Ivanova E.L."/>
            <person name="Kochetkova T.O."/>
            <person name="Goltsov A.Y."/>
            <person name="Trofimov D.Y."/>
            <person name="Efimov B.A."/>
        </authorList>
    </citation>
    <scope>NUCLEOTIDE SEQUENCE [LARGE SCALE GENOMIC DNA]</scope>
    <source>
        <strain evidence="11 12">ASD393</strain>
    </source>
</reference>
<dbReference type="RefSeq" id="WP_152157317.1">
    <property type="nucleotide sequence ID" value="NZ_WEHX01000002.1"/>
</dbReference>
<dbReference type="EC" id="2.5.1.15" evidence="4 9"/>
<dbReference type="Proteomes" id="UP000430564">
    <property type="component" value="Unassembled WGS sequence"/>
</dbReference>
<dbReference type="InterPro" id="IPR045031">
    <property type="entry name" value="DHP_synth-like"/>
</dbReference>
<evidence type="ECO:0000256" key="1">
    <source>
        <dbReference type="ARBA" id="ARBA00000012"/>
    </source>
</evidence>
<evidence type="ECO:0000256" key="9">
    <source>
        <dbReference type="RuleBase" id="RU361205"/>
    </source>
</evidence>
<name>A0A6I1ER48_9BURK</name>
<dbReference type="GO" id="GO:0046656">
    <property type="term" value="P:folic acid biosynthetic process"/>
    <property type="evidence" value="ECO:0007669"/>
    <property type="project" value="UniProtKB-KW"/>
</dbReference>
<keyword evidence="8 9" id="KW-0289">Folate biosynthesis</keyword>
<dbReference type="UniPathway" id="UPA00077">
    <property type="reaction ID" value="UER00156"/>
</dbReference>
<dbReference type="NCBIfam" id="TIGR01496">
    <property type="entry name" value="DHPS"/>
    <property type="match status" value="1"/>
</dbReference>
<dbReference type="SUPFAM" id="SSF51717">
    <property type="entry name" value="Dihydropteroate synthetase-like"/>
    <property type="match status" value="1"/>
</dbReference>
<dbReference type="InterPro" id="IPR006390">
    <property type="entry name" value="DHP_synth_dom"/>
</dbReference>
<accession>A0A6I1ER48</accession>
<keyword evidence="7 9" id="KW-0460">Magnesium</keyword>
<dbReference type="AlphaFoldDB" id="A0A6I1ER48"/>
<comment type="caution">
    <text evidence="11">The sequence shown here is derived from an EMBL/GenBank/DDBJ whole genome shotgun (WGS) entry which is preliminary data.</text>
</comment>
<evidence type="ECO:0000259" key="10">
    <source>
        <dbReference type="PROSITE" id="PS50972"/>
    </source>
</evidence>
<feature type="domain" description="Pterin-binding" evidence="10">
    <location>
        <begin position="19"/>
        <end position="264"/>
    </location>
</feature>
<evidence type="ECO:0000256" key="5">
    <source>
        <dbReference type="ARBA" id="ARBA00022679"/>
    </source>
</evidence>
<evidence type="ECO:0000256" key="8">
    <source>
        <dbReference type="ARBA" id="ARBA00022909"/>
    </source>
</evidence>
<dbReference type="PROSITE" id="PS00792">
    <property type="entry name" value="DHPS_1"/>
    <property type="match status" value="1"/>
</dbReference>
<comment type="pathway">
    <text evidence="3 9">Cofactor biosynthesis; tetrahydrofolate biosynthesis; 7,8-dihydrofolate from 2-amino-4-hydroxy-6-hydroxymethyl-7,8-dihydropteridine diphosphate and 4-aminobenzoate: step 1/2.</text>
</comment>
<sequence>MTQELWRCGPFDFDLRDEPVIMGILNVTPDSFSDGGEHNALPDALAWAEKMRGDGARIIDVGGESTRPGATEVPLEEERSRVIPVVKALAKEGFCVSVDTSRPEIMLEAAEAGAAILNDVRAFERPGALEAAASTKLGLVIMHQGPFDPEKDVVEDAFRYLGRREEALLAAGVESERIAWDPGFGFGKTLEQNFEVLAASGRFLASGRPLLAALSRKGSLGRITGRKNPHERAAASVAGALLAAERGARILRVHDVRETSDALAVLKAFGQADIRIDARGRS</sequence>
<dbReference type="GO" id="GO:0004156">
    <property type="term" value="F:dihydropteroate synthase activity"/>
    <property type="evidence" value="ECO:0007669"/>
    <property type="project" value="UniProtKB-EC"/>
</dbReference>
<dbReference type="PROSITE" id="PS50972">
    <property type="entry name" value="PTERIN_BINDING"/>
    <property type="match status" value="1"/>
</dbReference>
<dbReference type="GO" id="GO:0005829">
    <property type="term" value="C:cytosol"/>
    <property type="evidence" value="ECO:0007669"/>
    <property type="project" value="TreeGrafter"/>
</dbReference>
<proteinExistence type="inferred from homology"/>
<dbReference type="Gene3D" id="3.20.20.20">
    <property type="entry name" value="Dihydropteroate synthase-like"/>
    <property type="match status" value="1"/>
</dbReference>
<evidence type="ECO:0000313" key="12">
    <source>
        <dbReference type="Proteomes" id="UP000430564"/>
    </source>
</evidence>
<comment type="catalytic activity">
    <reaction evidence="1">
        <text>(7,8-dihydropterin-6-yl)methyl diphosphate + 4-aminobenzoate = 7,8-dihydropteroate + diphosphate</text>
        <dbReference type="Rhea" id="RHEA:19949"/>
        <dbReference type="ChEBI" id="CHEBI:17836"/>
        <dbReference type="ChEBI" id="CHEBI:17839"/>
        <dbReference type="ChEBI" id="CHEBI:33019"/>
        <dbReference type="ChEBI" id="CHEBI:72950"/>
        <dbReference type="EC" id="2.5.1.15"/>
    </reaction>
</comment>
<evidence type="ECO:0000256" key="6">
    <source>
        <dbReference type="ARBA" id="ARBA00022723"/>
    </source>
</evidence>
<evidence type="ECO:0000256" key="2">
    <source>
        <dbReference type="ARBA" id="ARBA00001946"/>
    </source>
</evidence>
<comment type="function">
    <text evidence="9">Catalyzes the condensation of para-aminobenzoate (pABA) with 6-hydroxymethyl-7,8-dihydropterin diphosphate (DHPt-PP) to form 7,8-dihydropteroate (H2Pte), the immediate precursor of folate derivatives.</text>
</comment>
<dbReference type="GO" id="GO:0046872">
    <property type="term" value="F:metal ion binding"/>
    <property type="evidence" value="ECO:0007669"/>
    <property type="project" value="UniProtKB-KW"/>
</dbReference>
<organism evidence="11 12">
    <name type="scientific">Sutterella seckii</name>
    <dbReference type="NCBI Taxonomy" id="1944635"/>
    <lineage>
        <taxon>Bacteria</taxon>
        <taxon>Pseudomonadati</taxon>
        <taxon>Pseudomonadota</taxon>
        <taxon>Betaproteobacteria</taxon>
        <taxon>Burkholderiales</taxon>
        <taxon>Sutterellaceae</taxon>
        <taxon>Sutterella</taxon>
    </lineage>
</organism>
<dbReference type="PANTHER" id="PTHR20941:SF1">
    <property type="entry name" value="FOLIC ACID SYNTHESIS PROTEIN FOL1"/>
    <property type="match status" value="1"/>
</dbReference>
<evidence type="ECO:0000313" key="11">
    <source>
        <dbReference type="EMBL" id="KAB7663045.1"/>
    </source>
</evidence>
<evidence type="ECO:0000256" key="4">
    <source>
        <dbReference type="ARBA" id="ARBA00012458"/>
    </source>
</evidence>
<keyword evidence="6 9" id="KW-0479">Metal-binding</keyword>
<dbReference type="OrthoDB" id="9811744at2"/>
<protein>
    <recommendedName>
        <fullName evidence="4 9">Dihydropteroate synthase</fullName>
        <shortName evidence="9">DHPS</shortName>
        <ecNumber evidence="4 9">2.5.1.15</ecNumber>
    </recommendedName>
    <alternativeName>
        <fullName evidence="9">Dihydropteroate pyrophosphorylase</fullName>
    </alternativeName>
</protein>
<evidence type="ECO:0000256" key="7">
    <source>
        <dbReference type="ARBA" id="ARBA00022842"/>
    </source>
</evidence>